<protein>
    <submittedName>
        <fullName evidence="1">Uncharacterized protein</fullName>
    </submittedName>
</protein>
<accession>A0A4Y2A665</accession>
<evidence type="ECO:0000313" key="2">
    <source>
        <dbReference type="EMBL" id="GBL75334.1"/>
    </source>
</evidence>
<name>A0A4Y2A665_ARAVE</name>
<evidence type="ECO:0000313" key="4">
    <source>
        <dbReference type="EMBL" id="GBL75388.1"/>
    </source>
</evidence>
<dbReference type="EMBL" id="BGPR01079639">
    <property type="protein sequence ID" value="GBL75388.1"/>
    <property type="molecule type" value="Genomic_DNA"/>
</dbReference>
<dbReference type="EMBL" id="BGPR01079632">
    <property type="protein sequence ID" value="GBL75351.1"/>
    <property type="molecule type" value="Genomic_DNA"/>
</dbReference>
<dbReference type="EMBL" id="BGPR01079621">
    <property type="protein sequence ID" value="GBL75292.1"/>
    <property type="molecule type" value="Genomic_DNA"/>
</dbReference>
<comment type="caution">
    <text evidence="1">The sequence shown here is derived from an EMBL/GenBank/DDBJ whole genome shotgun (WGS) entry which is preliminary data.</text>
</comment>
<evidence type="ECO:0000313" key="5">
    <source>
        <dbReference type="Proteomes" id="UP000499080"/>
    </source>
</evidence>
<gene>
    <name evidence="1" type="ORF">AVEN_101052_1</name>
    <name evidence="4" type="ORF">AVEN_147867_1</name>
    <name evidence="2" type="ORF">AVEN_30031_1</name>
    <name evidence="3" type="ORF">AVEN_72547_1</name>
</gene>
<dbReference type="AlphaFoldDB" id="A0A4Y2A665"/>
<dbReference type="EMBL" id="BGPR01079629">
    <property type="protein sequence ID" value="GBL75334.1"/>
    <property type="molecule type" value="Genomic_DNA"/>
</dbReference>
<evidence type="ECO:0000313" key="3">
    <source>
        <dbReference type="EMBL" id="GBL75351.1"/>
    </source>
</evidence>
<dbReference type="Proteomes" id="UP000499080">
    <property type="component" value="Unassembled WGS sequence"/>
</dbReference>
<keyword evidence="5" id="KW-1185">Reference proteome</keyword>
<sequence>MECRSEMWWFIFNRKGVVQIKELHQKCTGQDNTLLSLSPLEVISTYYEPLHFSRKLLDAFVRNKATEWLHCSEAIATQLIVFTHGLAILFAHGEQSSDFHRGAVGGLPSQFV</sequence>
<proteinExistence type="predicted"/>
<organism evidence="1 5">
    <name type="scientific">Araneus ventricosus</name>
    <name type="common">Orbweaver spider</name>
    <name type="synonym">Epeira ventricosa</name>
    <dbReference type="NCBI Taxonomy" id="182803"/>
    <lineage>
        <taxon>Eukaryota</taxon>
        <taxon>Metazoa</taxon>
        <taxon>Ecdysozoa</taxon>
        <taxon>Arthropoda</taxon>
        <taxon>Chelicerata</taxon>
        <taxon>Arachnida</taxon>
        <taxon>Araneae</taxon>
        <taxon>Araneomorphae</taxon>
        <taxon>Entelegynae</taxon>
        <taxon>Araneoidea</taxon>
        <taxon>Araneidae</taxon>
        <taxon>Araneus</taxon>
    </lineage>
</organism>
<reference evidence="1 5" key="1">
    <citation type="journal article" date="2019" name="Sci. Rep.">
        <title>Orb-weaving spider Araneus ventricosus genome elucidates the spidroin gene catalogue.</title>
        <authorList>
            <person name="Kono N."/>
            <person name="Nakamura H."/>
            <person name="Ohtoshi R."/>
            <person name="Moran D.A.P."/>
            <person name="Shinohara A."/>
            <person name="Yoshida Y."/>
            <person name="Fujiwara M."/>
            <person name="Mori M."/>
            <person name="Tomita M."/>
            <person name="Arakawa K."/>
        </authorList>
    </citation>
    <scope>NUCLEOTIDE SEQUENCE [LARGE SCALE GENOMIC DNA]</scope>
</reference>
<evidence type="ECO:0000313" key="1">
    <source>
        <dbReference type="EMBL" id="GBL75292.1"/>
    </source>
</evidence>